<dbReference type="InterPro" id="IPR014144">
    <property type="entry name" value="LigD_PE_domain"/>
</dbReference>
<feature type="domain" description="DNA ligase D 3'-phosphoesterase" evidence="1">
    <location>
        <begin position="12"/>
        <end position="111"/>
    </location>
</feature>
<dbReference type="Pfam" id="PF13298">
    <property type="entry name" value="LigD_N"/>
    <property type="match status" value="1"/>
</dbReference>
<dbReference type="Proteomes" id="UP000485621">
    <property type="component" value="Unassembled WGS sequence"/>
</dbReference>
<gene>
    <name evidence="2" type="ORF">BWY04_01019</name>
</gene>
<dbReference type="EMBL" id="MWDB01000023">
    <property type="protein sequence ID" value="OQB41133.1"/>
    <property type="molecule type" value="Genomic_DNA"/>
</dbReference>
<keyword evidence="2" id="KW-0436">Ligase</keyword>
<proteinExistence type="predicted"/>
<dbReference type="AlphaFoldDB" id="A0A1V5ZLQ7"/>
<protein>
    <submittedName>
        <fullName evidence="2">Putative DNA ligase-like protein</fullName>
    </submittedName>
</protein>
<accession>A0A1V5ZLQ7</accession>
<comment type="caution">
    <text evidence="2">The sequence shown here is derived from an EMBL/GenBank/DDBJ whole genome shotgun (WGS) entry which is preliminary data.</text>
</comment>
<dbReference type="GO" id="GO:0016874">
    <property type="term" value="F:ligase activity"/>
    <property type="evidence" value="ECO:0007669"/>
    <property type="project" value="UniProtKB-KW"/>
</dbReference>
<evidence type="ECO:0000259" key="1">
    <source>
        <dbReference type="Pfam" id="PF13298"/>
    </source>
</evidence>
<evidence type="ECO:0000313" key="2">
    <source>
        <dbReference type="EMBL" id="OQB41133.1"/>
    </source>
</evidence>
<organism evidence="2">
    <name type="scientific">candidate division CPR1 bacterium ADurb.Bin160</name>
    <dbReference type="NCBI Taxonomy" id="1852826"/>
    <lineage>
        <taxon>Bacteria</taxon>
        <taxon>candidate division CPR1</taxon>
    </lineage>
</organism>
<sequence>MNIKSKFIIVDHFAKRAGIHKDLRFKRPNSDMWDSYATKKDIPLETGKKIMIVKTHAHSEEDALFIGKIESGYGAGHYEKWDYGDCIILKYHPRHIVLEFKGKKIKGVYHILSTGVVTQNYKAQTYLFFKGKIN</sequence>
<reference evidence="2" key="1">
    <citation type="submission" date="2017-02" db="EMBL/GenBank/DDBJ databases">
        <title>Delving into the versatile metabolic prowess of the omnipresent phylum Bacteroidetes.</title>
        <authorList>
            <person name="Nobu M.K."/>
            <person name="Mei R."/>
            <person name="Narihiro T."/>
            <person name="Kuroda K."/>
            <person name="Liu W.-T."/>
        </authorList>
    </citation>
    <scope>NUCLEOTIDE SEQUENCE</scope>
    <source>
        <strain evidence="2">ADurb.Bin160</strain>
    </source>
</reference>
<name>A0A1V5ZLQ7_9BACT</name>